<dbReference type="AlphaFoldDB" id="A0A0X3BP76"/>
<evidence type="ECO:0000313" key="2">
    <source>
        <dbReference type="Proteomes" id="UP000069850"/>
    </source>
</evidence>
<sequence length="114" mass="13639">MDILEHIQTGRDFDELCQKIGRYVNEQRKTASKFKIGITTDYNNRAEGDDYLLNGYDRMIVLYRTQSKERVCSMEQYLINRFKKYEECENIRRGGEGKLKWGPPYYAYLAMKTR</sequence>
<dbReference type="Proteomes" id="UP000069850">
    <property type="component" value="Chromosome 1"/>
</dbReference>
<reference evidence="1 2" key="1">
    <citation type="submission" date="2016-01" db="EMBL/GenBank/DDBJ databases">
        <authorList>
            <person name="Manzoor S."/>
        </authorList>
    </citation>
    <scope>NUCLEOTIDE SEQUENCE [LARGE SCALE GENOMIC DNA]</scope>
    <source>
        <strain evidence="1">Methanoculleus sp MAB1</strain>
    </source>
</reference>
<dbReference type="KEGG" id="mema:MMAB1_2749"/>
<proteinExistence type="predicted"/>
<evidence type="ECO:0000313" key="1">
    <source>
        <dbReference type="EMBL" id="CVK33962.1"/>
    </source>
</evidence>
<dbReference type="GeneID" id="27138317"/>
<accession>A0A0X3BP76</accession>
<protein>
    <submittedName>
        <fullName evidence="1">Uncharacterized protein</fullName>
    </submittedName>
</protein>
<organism evidence="1 2">
    <name type="scientific">Methanoculleus bourgensis</name>
    <dbReference type="NCBI Taxonomy" id="83986"/>
    <lineage>
        <taxon>Archaea</taxon>
        <taxon>Methanobacteriati</taxon>
        <taxon>Methanobacteriota</taxon>
        <taxon>Stenosarchaea group</taxon>
        <taxon>Methanomicrobia</taxon>
        <taxon>Methanomicrobiales</taxon>
        <taxon>Methanomicrobiaceae</taxon>
        <taxon>Methanoculleus</taxon>
    </lineage>
</organism>
<dbReference type="EMBL" id="LT158599">
    <property type="protein sequence ID" value="CVK33962.1"/>
    <property type="molecule type" value="Genomic_DNA"/>
</dbReference>
<dbReference type="RefSeq" id="WP_062265163.1">
    <property type="nucleotide sequence ID" value="NZ_LT158599.1"/>
</dbReference>
<gene>
    <name evidence="1" type="ORF">MMAB1_2749</name>
</gene>
<name>A0A0X3BP76_9EURY</name>